<dbReference type="PANTHER" id="PTHR43272">
    <property type="entry name" value="LONG-CHAIN-FATTY-ACID--COA LIGASE"/>
    <property type="match status" value="1"/>
</dbReference>
<dbReference type="Proteomes" id="UP000316609">
    <property type="component" value="Unassembled WGS sequence"/>
</dbReference>
<gene>
    <name evidence="5" type="ORF">E6K78_09690</name>
</gene>
<reference evidence="5 6" key="1">
    <citation type="journal article" date="2019" name="Nat. Microbiol.">
        <title>Mediterranean grassland soil C-N compound turnover is dependent on rainfall and depth, and is mediated by genomically divergent microorganisms.</title>
        <authorList>
            <person name="Diamond S."/>
            <person name="Andeer P.F."/>
            <person name="Li Z."/>
            <person name="Crits-Christoph A."/>
            <person name="Burstein D."/>
            <person name="Anantharaman K."/>
            <person name="Lane K.R."/>
            <person name="Thomas B.C."/>
            <person name="Pan C."/>
            <person name="Northen T.R."/>
            <person name="Banfield J.F."/>
        </authorList>
    </citation>
    <scope>NUCLEOTIDE SEQUENCE [LARGE SCALE GENOMIC DNA]</scope>
    <source>
        <strain evidence="5">WS_8</strain>
    </source>
</reference>
<evidence type="ECO:0000256" key="1">
    <source>
        <dbReference type="ARBA" id="ARBA00022598"/>
    </source>
</evidence>
<comment type="caution">
    <text evidence="5">The sequence shown here is derived from an EMBL/GenBank/DDBJ whole genome shotgun (WGS) entry which is preliminary data.</text>
</comment>
<evidence type="ECO:0000313" key="6">
    <source>
        <dbReference type="Proteomes" id="UP000316609"/>
    </source>
</evidence>
<sequence length="603" mass="65453">MAADTLIGIFLESVSTYAKPQHFLRKTTSGWESLTSERARADVECLALALRELGVERGDRVALLSENRYEWPIADLAILGLGAVTVPIYPTLTAPQCRFILENSEAKGVVVSSAGQLDKVRSIAPNLPHLAFTLRMDPAPPGGPSERGFQWMIQRGEALRSEAPDAFRARASAVGPNDLATIIYTSGTTGDPKGAMLTHGNIASNVSACLKVVGIGPTDRCLSFLPLCHIFERMAGLYAMLAAGADIAYAESIDTVAANAVEVRPTILIGVPRFYEKVHARVMENARAQPPLRRRIFHWGLAQCSTVARARFERRPAPATARIGARIADRLVASTIRARVGGKLRFCISGGAALPPKVMEFFFAISIPVHEGYGLTETSPVICLNPPGREKPGSVGPAIPGVEVRIGADGEILTRGPHVMQGYFKNPTATAAALSGGWFHTGDVGRLDEEGYLFITDRLKDLLVTAGGKKVAPQPIEARLKTSKWVSEAVLLGDGRPYVVCLLAPNFVNLESEARRLGWPFTRPHDLLLRPEVRALYQAEIDRVNADLARFEQIKSFAFLERELTQEGGELTPTLKVKRRVVTQKFQSAIESLYAGHAAPSEV</sequence>
<dbReference type="PANTHER" id="PTHR43272:SF32">
    <property type="entry name" value="AMP-DEPENDENT SYNTHETASE_LIGASE DOMAIN-CONTAINING PROTEIN"/>
    <property type="match status" value="1"/>
</dbReference>
<evidence type="ECO:0000256" key="3">
    <source>
        <dbReference type="ARBA" id="ARBA00023098"/>
    </source>
</evidence>
<keyword evidence="2" id="KW-0276">Fatty acid metabolism</keyword>
<name>A0A538TKL0_UNCEI</name>
<protein>
    <submittedName>
        <fullName evidence="5">Long-chain fatty acid--CoA ligase</fullName>
    </submittedName>
</protein>
<dbReference type="SUPFAM" id="SSF56801">
    <property type="entry name" value="Acetyl-CoA synthetase-like"/>
    <property type="match status" value="1"/>
</dbReference>
<keyword evidence="3" id="KW-0443">Lipid metabolism</keyword>
<dbReference type="AlphaFoldDB" id="A0A538TKL0"/>
<dbReference type="Pfam" id="PF23562">
    <property type="entry name" value="AMP-binding_C_3"/>
    <property type="match status" value="1"/>
</dbReference>
<accession>A0A538TKL0</accession>
<evidence type="ECO:0000313" key="5">
    <source>
        <dbReference type="EMBL" id="TMQ64159.1"/>
    </source>
</evidence>
<dbReference type="InterPro" id="IPR042099">
    <property type="entry name" value="ANL_N_sf"/>
</dbReference>
<keyword evidence="1 5" id="KW-0436">Ligase</keyword>
<feature type="domain" description="AMP-dependent synthetase/ligase" evidence="4">
    <location>
        <begin position="29"/>
        <end position="424"/>
    </location>
</feature>
<dbReference type="Gene3D" id="3.40.50.12780">
    <property type="entry name" value="N-terminal domain of ligase-like"/>
    <property type="match status" value="1"/>
</dbReference>
<dbReference type="InterPro" id="IPR000873">
    <property type="entry name" value="AMP-dep_synth/lig_dom"/>
</dbReference>
<dbReference type="GO" id="GO:0016020">
    <property type="term" value="C:membrane"/>
    <property type="evidence" value="ECO:0007669"/>
    <property type="project" value="TreeGrafter"/>
</dbReference>
<evidence type="ECO:0000259" key="4">
    <source>
        <dbReference type="Pfam" id="PF00501"/>
    </source>
</evidence>
<dbReference type="EMBL" id="VBOY01000093">
    <property type="protein sequence ID" value="TMQ64159.1"/>
    <property type="molecule type" value="Genomic_DNA"/>
</dbReference>
<dbReference type="PROSITE" id="PS00455">
    <property type="entry name" value="AMP_BINDING"/>
    <property type="match status" value="1"/>
</dbReference>
<dbReference type="GO" id="GO:0004467">
    <property type="term" value="F:long-chain fatty acid-CoA ligase activity"/>
    <property type="evidence" value="ECO:0007669"/>
    <property type="project" value="TreeGrafter"/>
</dbReference>
<organism evidence="5 6">
    <name type="scientific">Eiseniibacteriota bacterium</name>
    <dbReference type="NCBI Taxonomy" id="2212470"/>
    <lineage>
        <taxon>Bacteria</taxon>
        <taxon>Candidatus Eiseniibacteriota</taxon>
    </lineage>
</organism>
<proteinExistence type="predicted"/>
<evidence type="ECO:0000256" key="2">
    <source>
        <dbReference type="ARBA" id="ARBA00022832"/>
    </source>
</evidence>
<dbReference type="Pfam" id="PF00501">
    <property type="entry name" value="AMP-binding"/>
    <property type="match status" value="1"/>
</dbReference>
<dbReference type="CDD" id="cd05907">
    <property type="entry name" value="VL_LC_FACS_like"/>
    <property type="match status" value="1"/>
</dbReference>
<dbReference type="InterPro" id="IPR020845">
    <property type="entry name" value="AMP-binding_CS"/>
</dbReference>